<dbReference type="EMBL" id="CAJA01000426">
    <property type="protein sequence ID" value="CCH74824.1"/>
    <property type="molecule type" value="Genomic_DNA"/>
</dbReference>
<dbReference type="AlphaFoldDB" id="W6K4D5"/>
<evidence type="ECO:0000313" key="1">
    <source>
        <dbReference type="EMBL" id="CCH74824.1"/>
    </source>
</evidence>
<dbReference type="STRING" id="1193182.BN11_4820023"/>
<accession>W6K4D5</accession>
<sequence length="158" mass="17644">MGLRVWRVGDWVGVKVSLRMEVLTPHPQYLPRRGEPPDAPDATFTSPDLTVFTGLDHLGLEVTGHPVKTQNAVQACRVVEPDDWCHRCGEQGVARGKRCSDSWRMCRSGGDRRCCWSRCVATGAPGEVMCGVRTPRRRRCRGRRSPGPGWRGHWLALG</sequence>
<gene>
    <name evidence="1" type="ORF">BN11_4820023</name>
</gene>
<dbReference type="Proteomes" id="UP000035763">
    <property type="component" value="Unassembled WGS sequence"/>
</dbReference>
<protein>
    <submittedName>
        <fullName evidence="1">Uncharacterized protein</fullName>
    </submittedName>
</protein>
<reference evidence="1 2" key="1">
    <citation type="journal article" date="2013" name="ISME J.">
        <title>A metabolic model for members of the genus Tetrasphaera involved in enhanced biological phosphorus removal.</title>
        <authorList>
            <person name="Kristiansen R."/>
            <person name="Nguyen H.T.T."/>
            <person name="Saunders A.M."/>
            <person name="Nielsen J.L."/>
            <person name="Wimmer R."/>
            <person name="Le V.Q."/>
            <person name="McIlroy S.J."/>
            <person name="Petrovski S."/>
            <person name="Seviour R.J."/>
            <person name="Calteau A."/>
            <person name="Nielsen K.L."/>
            <person name="Nielsen P.H."/>
        </authorList>
    </citation>
    <scope>NUCLEOTIDE SEQUENCE [LARGE SCALE GENOMIC DNA]</scope>
    <source>
        <strain evidence="1 2">Ben110</strain>
    </source>
</reference>
<name>W6K4D5_9MICO</name>
<comment type="caution">
    <text evidence="1">The sequence shown here is derived from an EMBL/GenBank/DDBJ whole genome shotgun (WGS) entry which is preliminary data.</text>
</comment>
<proteinExistence type="predicted"/>
<evidence type="ECO:0000313" key="2">
    <source>
        <dbReference type="Proteomes" id="UP000035763"/>
    </source>
</evidence>
<organism evidence="1 2">
    <name type="scientific">Nostocoides australiense Ben110</name>
    <dbReference type="NCBI Taxonomy" id="1193182"/>
    <lineage>
        <taxon>Bacteria</taxon>
        <taxon>Bacillati</taxon>
        <taxon>Actinomycetota</taxon>
        <taxon>Actinomycetes</taxon>
        <taxon>Micrococcales</taxon>
        <taxon>Intrasporangiaceae</taxon>
        <taxon>Nostocoides</taxon>
    </lineage>
</organism>
<keyword evidence="2" id="KW-1185">Reference proteome</keyword>